<evidence type="ECO:0000256" key="6">
    <source>
        <dbReference type="ARBA" id="ARBA00035243"/>
    </source>
</evidence>
<dbReference type="GO" id="GO:0006412">
    <property type="term" value="P:translation"/>
    <property type="evidence" value="ECO:0007669"/>
    <property type="project" value="UniProtKB-UniRule"/>
</dbReference>
<dbReference type="PATRIC" id="fig|999432.5.peg.2239"/>
<keyword evidence="5 7" id="KW-0687">Ribonucleoprotein</keyword>
<evidence type="ECO:0000256" key="8">
    <source>
        <dbReference type="RuleBase" id="RU003905"/>
    </source>
</evidence>
<name>A0A0E2E2Y2_TREDN</name>
<dbReference type="InterPro" id="IPR019927">
    <property type="entry name" value="Ribosomal_uL3_bac/org-type"/>
</dbReference>
<dbReference type="HAMAP" id="MF_01325_B">
    <property type="entry name" value="Ribosomal_uL3_B"/>
    <property type="match status" value="1"/>
</dbReference>
<dbReference type="InterPro" id="IPR009000">
    <property type="entry name" value="Transl_B-barrel_sf"/>
</dbReference>
<keyword evidence="2 7" id="KW-0699">rRNA-binding</keyword>
<gene>
    <name evidence="7" type="primary">rplC</name>
    <name evidence="10" type="ORF">HMPREF9726_02156</name>
</gene>
<dbReference type="PANTHER" id="PTHR11229">
    <property type="entry name" value="50S RIBOSOMAL PROTEIN L3"/>
    <property type="match status" value="1"/>
</dbReference>
<comment type="function">
    <text evidence="7 9">One of the primary rRNA binding proteins, it binds directly near the 3'-end of the 23S rRNA, where it nucleates assembly of the 50S subunit.</text>
</comment>
<comment type="subunit">
    <text evidence="7 9">Part of the 50S ribosomal subunit. Forms a cluster with proteins L14 and L19.</text>
</comment>
<dbReference type="AlphaFoldDB" id="A0A0E2E2Y2"/>
<organism evidence="10">
    <name type="scientific">Treponema denticola H-22</name>
    <dbReference type="NCBI Taxonomy" id="999432"/>
    <lineage>
        <taxon>Bacteria</taxon>
        <taxon>Pseudomonadati</taxon>
        <taxon>Spirochaetota</taxon>
        <taxon>Spirochaetia</taxon>
        <taxon>Spirochaetales</taxon>
        <taxon>Treponemataceae</taxon>
        <taxon>Treponema</taxon>
    </lineage>
</organism>
<reference evidence="10" key="1">
    <citation type="submission" date="2012-01" db="EMBL/GenBank/DDBJ databases">
        <title>The Genome Sequence of Treponema denticola H-22.</title>
        <authorList>
            <consortium name="The Broad Institute Genome Sequencing Platform"/>
            <person name="Earl A."/>
            <person name="Ward D."/>
            <person name="Feldgarden M."/>
            <person name="Gevers D."/>
            <person name="Blanton J.M."/>
            <person name="Fenno C.J."/>
            <person name="Baranova O.V."/>
            <person name="Mathney J."/>
            <person name="Dewhirst F.E."/>
            <person name="Izard J."/>
            <person name="Young S.K."/>
            <person name="Zeng Q."/>
            <person name="Gargeya S."/>
            <person name="Fitzgerald M."/>
            <person name="Haas B."/>
            <person name="Abouelleil A."/>
            <person name="Alvarado L."/>
            <person name="Arachchi H.M."/>
            <person name="Berlin A."/>
            <person name="Chapman S.B."/>
            <person name="Gearin G."/>
            <person name="Goldberg J."/>
            <person name="Griggs A."/>
            <person name="Gujja S."/>
            <person name="Hansen M."/>
            <person name="Heiman D."/>
            <person name="Howarth C."/>
            <person name="Larimer J."/>
            <person name="Lui A."/>
            <person name="MacDonald P.J.P."/>
            <person name="McCowen C."/>
            <person name="Montmayeur A."/>
            <person name="Murphy C."/>
            <person name="Neiman D."/>
            <person name="Pearson M."/>
            <person name="Priest M."/>
            <person name="Roberts A."/>
            <person name="Saif S."/>
            <person name="Shea T."/>
            <person name="Sisk P."/>
            <person name="Stolte C."/>
            <person name="Sykes S."/>
            <person name="Wortman J."/>
            <person name="Nusbaum C."/>
            <person name="Birren B."/>
        </authorList>
    </citation>
    <scope>NUCLEOTIDE SEQUENCE [LARGE SCALE GENOMIC DNA]</scope>
    <source>
        <strain evidence="10">H-22</strain>
    </source>
</reference>
<comment type="caution">
    <text evidence="10">The sequence shown here is derived from an EMBL/GenBank/DDBJ whole genome shotgun (WGS) entry which is preliminary data.</text>
</comment>
<dbReference type="Pfam" id="PF00297">
    <property type="entry name" value="Ribosomal_L3"/>
    <property type="match status" value="1"/>
</dbReference>
<keyword evidence="3 7" id="KW-0694">RNA-binding</keyword>
<sequence>MIGLIGKKIGMTQIFNEVGHLMPVTVIQVEPNTVVALKDKEKFGYSSVVLGLGELKEKHTSKPYAGQFSGDLKPLKLLKEFRDFDKEVAVGDKLGVEAFEKVSYLDITAISKGKGFQGVMKRWGYGGGRASHGSKFHREAGSTGHCTTPGRSFKNTTMPGRMGFDKVTVQNLQIVKIDPELGVIMVRGSVPGKKDATVFLKSAVKRAK</sequence>
<dbReference type="EMBL" id="AGDV01000021">
    <property type="protein sequence ID" value="EMB30471.1"/>
    <property type="molecule type" value="Genomic_DNA"/>
</dbReference>
<comment type="similarity">
    <text evidence="1 7 8">Belongs to the universal ribosomal protein uL3 family.</text>
</comment>
<dbReference type="FunFam" id="2.40.30.10:FF:000004">
    <property type="entry name" value="50S ribosomal protein L3"/>
    <property type="match status" value="1"/>
</dbReference>
<dbReference type="InterPro" id="IPR000597">
    <property type="entry name" value="Ribosomal_uL3"/>
</dbReference>
<dbReference type="GO" id="GO:0003735">
    <property type="term" value="F:structural constituent of ribosome"/>
    <property type="evidence" value="ECO:0007669"/>
    <property type="project" value="UniProtKB-UniRule"/>
</dbReference>
<keyword evidence="4 7" id="KW-0689">Ribosomal protein</keyword>
<dbReference type="PANTHER" id="PTHR11229:SF16">
    <property type="entry name" value="LARGE RIBOSOMAL SUBUNIT PROTEIN UL3C"/>
    <property type="match status" value="1"/>
</dbReference>
<evidence type="ECO:0000256" key="1">
    <source>
        <dbReference type="ARBA" id="ARBA00006540"/>
    </source>
</evidence>
<dbReference type="HOGENOM" id="CLU_044142_4_1_12"/>
<proteinExistence type="inferred from homology"/>
<evidence type="ECO:0000256" key="3">
    <source>
        <dbReference type="ARBA" id="ARBA00022884"/>
    </source>
</evidence>
<evidence type="ECO:0000256" key="2">
    <source>
        <dbReference type="ARBA" id="ARBA00022730"/>
    </source>
</evidence>
<evidence type="ECO:0000256" key="9">
    <source>
        <dbReference type="RuleBase" id="RU003906"/>
    </source>
</evidence>
<dbReference type="PROSITE" id="PS00474">
    <property type="entry name" value="RIBOSOMAL_L3"/>
    <property type="match status" value="1"/>
</dbReference>
<dbReference type="Proteomes" id="UP000011705">
    <property type="component" value="Chromosome"/>
</dbReference>
<dbReference type="Gene3D" id="2.40.30.10">
    <property type="entry name" value="Translation factors"/>
    <property type="match status" value="2"/>
</dbReference>
<dbReference type="GO" id="GO:0022625">
    <property type="term" value="C:cytosolic large ribosomal subunit"/>
    <property type="evidence" value="ECO:0007669"/>
    <property type="project" value="TreeGrafter"/>
</dbReference>
<protein>
    <recommendedName>
        <fullName evidence="6 7">Large ribosomal subunit protein uL3</fullName>
    </recommendedName>
</protein>
<evidence type="ECO:0000256" key="4">
    <source>
        <dbReference type="ARBA" id="ARBA00022980"/>
    </source>
</evidence>
<evidence type="ECO:0000256" key="5">
    <source>
        <dbReference type="ARBA" id="ARBA00023274"/>
    </source>
</evidence>
<evidence type="ECO:0000313" key="10">
    <source>
        <dbReference type="EMBL" id="EMB30471.1"/>
    </source>
</evidence>
<accession>A0A0E2E2Y2</accession>
<dbReference type="GO" id="GO:0019843">
    <property type="term" value="F:rRNA binding"/>
    <property type="evidence" value="ECO:0007669"/>
    <property type="project" value="UniProtKB-UniRule"/>
</dbReference>
<dbReference type="NCBIfam" id="TIGR03625">
    <property type="entry name" value="L3_bact"/>
    <property type="match status" value="1"/>
</dbReference>
<dbReference type="RefSeq" id="WP_002685581.1">
    <property type="nucleotide sequence ID" value="NZ_CM001795.1"/>
</dbReference>
<dbReference type="SUPFAM" id="SSF50447">
    <property type="entry name" value="Translation proteins"/>
    <property type="match status" value="1"/>
</dbReference>
<evidence type="ECO:0000256" key="7">
    <source>
        <dbReference type="HAMAP-Rule" id="MF_01325"/>
    </source>
</evidence>
<dbReference type="InterPro" id="IPR019926">
    <property type="entry name" value="Ribosomal_uL3_CS"/>
</dbReference>